<dbReference type="RefSeq" id="XP_018042276.1">
    <property type="nucleotide sequence ID" value="XM_018186853.1"/>
</dbReference>
<dbReference type="EMBL" id="KV441548">
    <property type="protein sequence ID" value="OAG11911.1"/>
    <property type="molecule type" value="Genomic_DNA"/>
</dbReference>
<evidence type="ECO:0000313" key="2">
    <source>
        <dbReference type="Proteomes" id="UP000077069"/>
    </source>
</evidence>
<accession>A0A177CXI4</accession>
<proteinExistence type="predicted"/>
<protein>
    <submittedName>
        <fullName evidence="1">Uncharacterized protein</fullName>
    </submittedName>
</protein>
<keyword evidence="2" id="KW-1185">Reference proteome</keyword>
<gene>
    <name evidence="1" type="ORF">CC84DRAFT_60552</name>
</gene>
<name>A0A177CXI4_9PLEO</name>
<organism evidence="1 2">
    <name type="scientific">Paraphaeosphaeria sporulosa</name>
    <dbReference type="NCBI Taxonomy" id="1460663"/>
    <lineage>
        <taxon>Eukaryota</taxon>
        <taxon>Fungi</taxon>
        <taxon>Dikarya</taxon>
        <taxon>Ascomycota</taxon>
        <taxon>Pezizomycotina</taxon>
        <taxon>Dothideomycetes</taxon>
        <taxon>Pleosporomycetidae</taxon>
        <taxon>Pleosporales</taxon>
        <taxon>Massarineae</taxon>
        <taxon>Didymosphaeriaceae</taxon>
        <taxon>Paraphaeosphaeria</taxon>
    </lineage>
</organism>
<sequence length="64" mass="6784">MGWDDDDYDLYTICALYLAGSGLYSGLLSLAGGGWRRGAHGFLAPGVDALIKQVMTTLCSSILL</sequence>
<dbReference type="InParanoid" id="A0A177CXI4"/>
<evidence type="ECO:0000313" key="1">
    <source>
        <dbReference type="EMBL" id="OAG11911.1"/>
    </source>
</evidence>
<dbReference type="AlphaFoldDB" id="A0A177CXI4"/>
<reference evidence="1 2" key="1">
    <citation type="submission" date="2016-05" db="EMBL/GenBank/DDBJ databases">
        <title>Comparative analysis of secretome profiles of manganese(II)-oxidizing ascomycete fungi.</title>
        <authorList>
            <consortium name="DOE Joint Genome Institute"/>
            <person name="Zeiner C.A."/>
            <person name="Purvine S.O."/>
            <person name="Zink E.M."/>
            <person name="Wu S."/>
            <person name="Pasa-Tolic L."/>
            <person name="Chaput D.L."/>
            <person name="Haridas S."/>
            <person name="Grigoriev I.V."/>
            <person name="Santelli C.M."/>
            <person name="Hansel C.M."/>
        </authorList>
    </citation>
    <scope>NUCLEOTIDE SEQUENCE [LARGE SCALE GENOMIC DNA]</scope>
    <source>
        <strain evidence="1 2">AP3s5-JAC2a</strain>
    </source>
</reference>
<dbReference type="Proteomes" id="UP000077069">
    <property type="component" value="Unassembled WGS sequence"/>
</dbReference>
<dbReference type="GeneID" id="28770339"/>